<organism evidence="2 3">
    <name type="scientific">Paenibacillus antibioticophila</name>
    <dbReference type="NCBI Taxonomy" id="1274374"/>
    <lineage>
        <taxon>Bacteria</taxon>
        <taxon>Bacillati</taxon>
        <taxon>Bacillota</taxon>
        <taxon>Bacilli</taxon>
        <taxon>Bacillales</taxon>
        <taxon>Paenibacillaceae</taxon>
        <taxon>Paenibacillus</taxon>
    </lineage>
</organism>
<protein>
    <submittedName>
        <fullName evidence="2">Uncharacterized protein</fullName>
    </submittedName>
</protein>
<feature type="coiled-coil region" evidence="1">
    <location>
        <begin position="17"/>
        <end position="44"/>
    </location>
</feature>
<keyword evidence="3" id="KW-1185">Reference proteome</keyword>
<evidence type="ECO:0000313" key="2">
    <source>
        <dbReference type="EMBL" id="GIO35601.1"/>
    </source>
</evidence>
<proteinExistence type="predicted"/>
<comment type="caution">
    <text evidence="2">The sequence shown here is derived from an EMBL/GenBank/DDBJ whole genome shotgun (WGS) entry which is preliminary data.</text>
</comment>
<reference evidence="2 3" key="1">
    <citation type="submission" date="2021-03" db="EMBL/GenBank/DDBJ databases">
        <title>Antimicrobial resistance genes in bacteria isolated from Japanese honey, and their potential for conferring macrolide and lincosamide resistance in the American foulbrood pathogen Paenibacillus larvae.</title>
        <authorList>
            <person name="Okamoto M."/>
            <person name="Kumagai M."/>
            <person name="Kanamori H."/>
            <person name="Takamatsu D."/>
        </authorList>
    </citation>
    <scope>NUCLEOTIDE SEQUENCE [LARGE SCALE GENOMIC DNA]</scope>
    <source>
        <strain evidence="2 3">J41TS12</strain>
    </source>
</reference>
<dbReference type="Proteomes" id="UP000681162">
    <property type="component" value="Unassembled WGS sequence"/>
</dbReference>
<gene>
    <name evidence="2" type="ORF">J41TS12_04620</name>
</gene>
<dbReference type="EMBL" id="BORR01000001">
    <property type="protein sequence ID" value="GIO35601.1"/>
    <property type="molecule type" value="Genomic_DNA"/>
</dbReference>
<accession>A0A919XM94</accession>
<evidence type="ECO:0000256" key="1">
    <source>
        <dbReference type="SAM" id="Coils"/>
    </source>
</evidence>
<dbReference type="RefSeq" id="WP_212937996.1">
    <property type="nucleotide sequence ID" value="NZ_BORR01000001.1"/>
</dbReference>
<name>A0A919XM94_9BACL</name>
<keyword evidence="1" id="KW-0175">Coiled coil</keyword>
<dbReference type="AlphaFoldDB" id="A0A919XM94"/>
<sequence length="104" mass="12385">MANVRIEKNELLLEAGIEDIETIVKEAVKNIDQYKEEIAVIYDKMPKFEYKYFCFYAYSTYRLLEKALNFSCDEVGHFRLVAPEPFYYAFFGVISTLYHEHCEK</sequence>
<evidence type="ECO:0000313" key="3">
    <source>
        <dbReference type="Proteomes" id="UP000681162"/>
    </source>
</evidence>